<dbReference type="STRING" id="1385514.N782_17445"/>
<dbReference type="Gene3D" id="2.30.40.10">
    <property type="entry name" value="Urease, subunit C, domain 1"/>
    <property type="match status" value="1"/>
</dbReference>
<dbReference type="eggNOG" id="COG1001">
    <property type="taxonomic scope" value="Bacteria"/>
</dbReference>
<dbReference type="EC" id="3.5.4.2" evidence="3 8"/>
<dbReference type="Pfam" id="PF13382">
    <property type="entry name" value="Adenine_deam_C"/>
    <property type="match status" value="1"/>
</dbReference>
<dbReference type="FunFam" id="3.20.20.140:FF:000016">
    <property type="entry name" value="Adenine deaminase"/>
    <property type="match status" value="1"/>
</dbReference>
<evidence type="ECO:0000259" key="10">
    <source>
        <dbReference type="Pfam" id="PF13382"/>
    </source>
</evidence>
<evidence type="ECO:0000256" key="8">
    <source>
        <dbReference type="HAMAP-Rule" id="MF_01518"/>
    </source>
</evidence>
<dbReference type="SUPFAM" id="SSF51556">
    <property type="entry name" value="Metallo-dependent hydrolases"/>
    <property type="match status" value="1"/>
</dbReference>
<comment type="similarity">
    <text evidence="2 8">Belongs to the metallo-dependent hydrolases superfamily. Adenine deaminase family.</text>
</comment>
<dbReference type="PANTHER" id="PTHR11113:SF2">
    <property type="entry name" value="ADENINE DEAMINASE"/>
    <property type="match status" value="1"/>
</dbReference>
<dbReference type="InterPro" id="IPR032466">
    <property type="entry name" value="Metal_Hydrolase"/>
</dbReference>
<dbReference type="Pfam" id="PF01979">
    <property type="entry name" value="Amidohydro_1"/>
    <property type="match status" value="1"/>
</dbReference>
<proteinExistence type="inferred from homology"/>
<feature type="domain" description="Adenine deaminase C-terminal" evidence="10">
    <location>
        <begin position="405"/>
        <end position="572"/>
    </location>
</feature>
<dbReference type="InterPro" id="IPR006679">
    <property type="entry name" value="Adenine_deam"/>
</dbReference>
<accession>A0A0A2TJ57</accession>
<organism evidence="11 12">
    <name type="scientific">Pontibacillus yanchengensis Y32</name>
    <dbReference type="NCBI Taxonomy" id="1385514"/>
    <lineage>
        <taxon>Bacteria</taxon>
        <taxon>Bacillati</taxon>
        <taxon>Bacillota</taxon>
        <taxon>Bacilli</taxon>
        <taxon>Bacillales</taxon>
        <taxon>Bacillaceae</taxon>
        <taxon>Pontibacillus</taxon>
    </lineage>
</organism>
<keyword evidence="4 8" id="KW-0378">Hydrolase</keyword>
<dbReference type="InterPro" id="IPR011059">
    <property type="entry name" value="Metal-dep_hydrolase_composite"/>
</dbReference>
<dbReference type="Gene3D" id="3.20.20.140">
    <property type="entry name" value="Metal-dependent hydrolases"/>
    <property type="match status" value="1"/>
</dbReference>
<dbReference type="InterPro" id="IPR006680">
    <property type="entry name" value="Amidohydro-rel"/>
</dbReference>
<dbReference type="RefSeq" id="WP_036816118.1">
    <property type="nucleotide sequence ID" value="NZ_AVBF01000005.1"/>
</dbReference>
<keyword evidence="5 8" id="KW-0464">Manganese</keyword>
<evidence type="ECO:0000256" key="1">
    <source>
        <dbReference type="ARBA" id="ARBA00001936"/>
    </source>
</evidence>
<evidence type="ECO:0000256" key="5">
    <source>
        <dbReference type="ARBA" id="ARBA00023211"/>
    </source>
</evidence>
<dbReference type="SUPFAM" id="SSF51338">
    <property type="entry name" value="Composite domain of metallo-dependent hydrolases"/>
    <property type="match status" value="1"/>
</dbReference>
<comment type="catalytic activity">
    <reaction evidence="6 8">
        <text>adenine + H2O + H(+) = hypoxanthine + NH4(+)</text>
        <dbReference type="Rhea" id="RHEA:23688"/>
        <dbReference type="ChEBI" id="CHEBI:15377"/>
        <dbReference type="ChEBI" id="CHEBI:15378"/>
        <dbReference type="ChEBI" id="CHEBI:16708"/>
        <dbReference type="ChEBI" id="CHEBI:17368"/>
        <dbReference type="ChEBI" id="CHEBI:28938"/>
        <dbReference type="EC" id="3.5.4.2"/>
    </reaction>
</comment>
<dbReference type="AlphaFoldDB" id="A0A0A2TJ57"/>
<feature type="domain" description="Amidohydrolase-related" evidence="9">
    <location>
        <begin position="68"/>
        <end position="350"/>
    </location>
</feature>
<dbReference type="OrthoDB" id="9775607at2"/>
<dbReference type="NCBIfam" id="TIGR01178">
    <property type="entry name" value="ade"/>
    <property type="match status" value="1"/>
</dbReference>
<reference evidence="11 12" key="1">
    <citation type="journal article" date="2015" name="Stand. Genomic Sci.">
        <title>High quality draft genome sequence of the moderately halophilic bacterium Pontibacillus yanchengensis Y32(T) and comparison among Pontibacillus genomes.</title>
        <authorList>
            <person name="Huang J."/>
            <person name="Qiao Z.X."/>
            <person name="Tang J.W."/>
            <person name="Wang G."/>
        </authorList>
    </citation>
    <scope>NUCLEOTIDE SEQUENCE [LARGE SCALE GENOMIC DNA]</scope>
    <source>
        <strain evidence="11 12">Y32</strain>
    </source>
</reference>
<dbReference type="GO" id="GO:0000034">
    <property type="term" value="F:adenine deaminase activity"/>
    <property type="evidence" value="ECO:0007669"/>
    <property type="project" value="UniProtKB-UniRule"/>
</dbReference>
<dbReference type="CDD" id="cd01295">
    <property type="entry name" value="AdeC"/>
    <property type="match status" value="1"/>
</dbReference>
<gene>
    <name evidence="8" type="primary">ade</name>
    <name evidence="11" type="ORF">N782_17445</name>
</gene>
<evidence type="ECO:0000256" key="7">
    <source>
        <dbReference type="ARBA" id="ARBA00069718"/>
    </source>
</evidence>
<evidence type="ECO:0000313" key="11">
    <source>
        <dbReference type="EMBL" id="KGP74116.1"/>
    </source>
</evidence>
<dbReference type="PANTHER" id="PTHR11113">
    <property type="entry name" value="N-ACETYLGLUCOSAMINE-6-PHOSPHATE DEACETYLASE"/>
    <property type="match status" value="1"/>
</dbReference>
<sequence length="592" mass="64539">MTHNKDQFQKQIAVANKTIPADLVIKNGRIVDVFNGEIVEGDVAICEGVFVGIGNYEGKTVIDAEHRYVSPSFIDGHVHIESSMLTPNEFAKVVLPHGVTTVVTDPHEIANVAGKPGIHYMLQNSDHLELDSRFMLPSCVPATPFENAGATLASTDLKEFYSHPRVHGLAEVMDYPSLQNGADWIVDKILQNNHHRNHIDGHLAGLDTHAINIYRTAGVMTDHECKTEDDARERLRRGMYLMLREGSVAKDLTSLIGAVTPQNTHRCLFCTDDKHLDDLIEEGSIDYNVRLAIQLGLSPIQAIQMGSLNAAQCYDFKQKGAIAPGYEADFLLLDNLETIDIHEVYKGGRLVAKNGSYVGTESTVKPAPAKLTDTVHAPEVKADDLRIPLNDQASASIIQIIPNDLVTKKIVDTVDVVDGSFSPSVEKDLQKLVVVERHHNTGNIGVGIVNGFGFQSGAIATTIAHDSHNIVATGTNDEDILVAIEELKAIHGGLVVVKNGVVEAHLPLPVAGLMSEQPYEVVNNQLHNIHQALTKLGFENSFDPFLTMSFLTLPVIPSIKLTDTGLFDVERFTHIPVEAAQPTNNPDAIPSD</sequence>
<evidence type="ECO:0000313" key="12">
    <source>
        <dbReference type="Proteomes" id="UP000030147"/>
    </source>
</evidence>
<evidence type="ECO:0000256" key="6">
    <source>
        <dbReference type="ARBA" id="ARBA00047720"/>
    </source>
</evidence>
<evidence type="ECO:0000256" key="4">
    <source>
        <dbReference type="ARBA" id="ARBA00022801"/>
    </source>
</evidence>
<name>A0A0A2TJ57_9BACI</name>
<dbReference type="Proteomes" id="UP000030147">
    <property type="component" value="Unassembled WGS sequence"/>
</dbReference>
<dbReference type="GO" id="GO:0006146">
    <property type="term" value="P:adenine catabolic process"/>
    <property type="evidence" value="ECO:0007669"/>
    <property type="project" value="InterPro"/>
</dbReference>
<comment type="caution">
    <text evidence="11">The sequence shown here is derived from an EMBL/GenBank/DDBJ whole genome shotgun (WGS) entry which is preliminary data.</text>
</comment>
<dbReference type="HAMAP" id="MF_01518">
    <property type="entry name" value="Adenine_deamin"/>
    <property type="match status" value="1"/>
</dbReference>
<evidence type="ECO:0000259" key="9">
    <source>
        <dbReference type="Pfam" id="PF01979"/>
    </source>
</evidence>
<comment type="cofactor">
    <cofactor evidence="1 8">
        <name>Mn(2+)</name>
        <dbReference type="ChEBI" id="CHEBI:29035"/>
    </cofactor>
</comment>
<dbReference type="EMBL" id="AVBF01000005">
    <property type="protein sequence ID" value="KGP74116.1"/>
    <property type="molecule type" value="Genomic_DNA"/>
</dbReference>
<protein>
    <recommendedName>
        <fullName evidence="7 8">Adenine deaminase</fullName>
        <shortName evidence="8">Adenase</shortName>
        <shortName evidence="8">Adenine aminase</shortName>
        <ecNumber evidence="3 8">3.5.4.2</ecNumber>
    </recommendedName>
</protein>
<evidence type="ECO:0000256" key="2">
    <source>
        <dbReference type="ARBA" id="ARBA00006773"/>
    </source>
</evidence>
<keyword evidence="12" id="KW-1185">Reference proteome</keyword>
<evidence type="ECO:0000256" key="3">
    <source>
        <dbReference type="ARBA" id="ARBA00012782"/>
    </source>
</evidence>
<dbReference type="InterPro" id="IPR026912">
    <property type="entry name" value="Adenine_deam_C"/>
</dbReference>